<accession>A0ACC3C050</accession>
<evidence type="ECO:0000313" key="2">
    <source>
        <dbReference type="Proteomes" id="UP000798662"/>
    </source>
</evidence>
<evidence type="ECO:0000313" key="1">
    <source>
        <dbReference type="EMBL" id="KAK1863542.1"/>
    </source>
</evidence>
<sequence>MAAAVAAARGAAAAVAAVVVVVAAATAVRGCPLVYGGAVSTLVGGAGVDTAAVAVGSPVGVVDGAGGAIGFGVYNPDSLYRVRLLRLLAPPPRSGGAAPAADGADAGAEADAAAAGRGANPAIAGLSLAGEVRRRLAAAAALRHRLRLPSAGTTTAYRLVNGEGDRLSGLAVDVYGAVAVVSSSAAWVEVHRPLITDALRGVLPPGTEVVWRWSADRLKQDGWVAPTAAASPVGNEGAATDDSAATTGSAADGPATAPPEGDETEVLEAGLRFAVSLRRGQKTGFYVDQRENRSAVRGVLPPTAAAAAATTAAAAGTGGGRVLDAFCYTGGFGVHALAAGAADVTFIDSSGAALALARRNVAANFPAASIATATVSTTAGLVVDAPPAAAAAAAAAASDVDAAGSGAATTFVTGDAVAALDALAAGGEANPAGFDVVIVDPPKLAPTAAVLDRAARKYGRINGAAIGTLSRASGGVLISCTCSAAMSADRARFVDTVRSAGRAAGRELTLLRVSGAAADHPVDPGSLSSSYLTVCWFAVGPAEGGGR</sequence>
<comment type="caution">
    <text evidence="1">The sequence shown here is derived from an EMBL/GenBank/DDBJ whole genome shotgun (WGS) entry which is preliminary data.</text>
</comment>
<reference evidence="1" key="1">
    <citation type="submission" date="2019-11" db="EMBL/GenBank/DDBJ databases">
        <title>Nori genome reveals adaptations in red seaweeds to the harsh intertidal environment.</title>
        <authorList>
            <person name="Wang D."/>
            <person name="Mao Y."/>
        </authorList>
    </citation>
    <scope>NUCLEOTIDE SEQUENCE</scope>
    <source>
        <tissue evidence="1">Gametophyte</tissue>
    </source>
</reference>
<keyword evidence="2" id="KW-1185">Reference proteome</keyword>
<dbReference type="Proteomes" id="UP000798662">
    <property type="component" value="Chromosome 2"/>
</dbReference>
<organism evidence="1 2">
    <name type="scientific">Pyropia yezoensis</name>
    <name type="common">Susabi-nori</name>
    <name type="synonym">Porphyra yezoensis</name>
    <dbReference type="NCBI Taxonomy" id="2788"/>
    <lineage>
        <taxon>Eukaryota</taxon>
        <taxon>Rhodophyta</taxon>
        <taxon>Bangiophyceae</taxon>
        <taxon>Bangiales</taxon>
        <taxon>Bangiaceae</taxon>
        <taxon>Pyropia</taxon>
    </lineage>
</organism>
<protein>
    <submittedName>
        <fullName evidence="1">Uncharacterized protein</fullName>
    </submittedName>
</protein>
<gene>
    <name evidence="1" type="ORF">I4F81_006097</name>
</gene>
<proteinExistence type="predicted"/>
<dbReference type="EMBL" id="CM020619">
    <property type="protein sequence ID" value="KAK1863542.1"/>
    <property type="molecule type" value="Genomic_DNA"/>
</dbReference>
<name>A0ACC3C050_PYRYE</name>